<dbReference type="EMBL" id="CAJOBH010075350">
    <property type="protein sequence ID" value="CAF4491140.1"/>
    <property type="molecule type" value="Genomic_DNA"/>
</dbReference>
<protein>
    <submittedName>
        <fullName evidence="1">Uncharacterized protein</fullName>
    </submittedName>
</protein>
<organism evidence="1 2">
    <name type="scientific">Rotaria magnacalcarata</name>
    <dbReference type="NCBI Taxonomy" id="392030"/>
    <lineage>
        <taxon>Eukaryota</taxon>
        <taxon>Metazoa</taxon>
        <taxon>Spiralia</taxon>
        <taxon>Gnathifera</taxon>
        <taxon>Rotifera</taxon>
        <taxon>Eurotatoria</taxon>
        <taxon>Bdelloidea</taxon>
        <taxon>Philodinida</taxon>
        <taxon>Philodinidae</taxon>
        <taxon>Rotaria</taxon>
    </lineage>
</organism>
<feature type="non-terminal residue" evidence="1">
    <location>
        <position position="67"/>
    </location>
</feature>
<proteinExistence type="predicted"/>
<sequence>RASIRSLEHLRDRIINALHTCNRSKIRLLTMTLVQALTKRRQTFHSMNHQTQTLIDDSLTNSVTTTD</sequence>
<evidence type="ECO:0000313" key="2">
    <source>
        <dbReference type="Proteomes" id="UP000681967"/>
    </source>
</evidence>
<comment type="caution">
    <text evidence="1">The sequence shown here is derived from an EMBL/GenBank/DDBJ whole genome shotgun (WGS) entry which is preliminary data.</text>
</comment>
<evidence type="ECO:0000313" key="1">
    <source>
        <dbReference type="EMBL" id="CAF4491140.1"/>
    </source>
</evidence>
<feature type="non-terminal residue" evidence="1">
    <location>
        <position position="1"/>
    </location>
</feature>
<gene>
    <name evidence="1" type="ORF">BYL167_LOCUS35574</name>
</gene>
<dbReference type="Proteomes" id="UP000681967">
    <property type="component" value="Unassembled WGS sequence"/>
</dbReference>
<accession>A0A8S2XFU6</accession>
<reference evidence="1" key="1">
    <citation type="submission" date="2021-02" db="EMBL/GenBank/DDBJ databases">
        <authorList>
            <person name="Nowell W R."/>
        </authorList>
    </citation>
    <scope>NUCLEOTIDE SEQUENCE</scope>
</reference>
<dbReference type="AlphaFoldDB" id="A0A8S2XFU6"/>
<name>A0A8S2XFU6_9BILA</name>